<dbReference type="EMBL" id="JBJURJ010000020">
    <property type="protein sequence ID" value="MFM9331632.1"/>
    <property type="molecule type" value="Genomic_DNA"/>
</dbReference>
<gene>
    <name evidence="1" type="ORF">ACI1P1_25360</name>
</gene>
<sequence length="418" mass="45212">MRKRVTASDVASRAGVSRSLVSAFLNSTPGITVSAENRAAITSAIRELGYTVNVQAQSIKTGKSNCIAVYGDVYNALFLQLVEGIQRVSGPAGYHVLLYGEGKNVEGREGLAALYRQGRIDGVITLDFPDALAPSWEEAVLEWGIPYVTVEGIPSSPVILSVETDYAASIRRALDFMEAEGWSSPVYLNVLPCDRPQTRGDRLRLEAYEGWMQAKGRQPRICPVQDKPWGQQQTWWREWLAAQELPLGVLSNWSRGALSVYRTAYEQGLRIGRELFIMSADDTERVSRHMVPAVPCLEVPYGEMGEAAFTLLHQAMAKGGEAKADSRVKVEDAGDMRETEAANSAEDARDVRAAEAASSAEDAGGARAASGALTRQALQARAGPPHPASRAAKTAEGANYPSAAIRQVVEAKLFTGKE</sequence>
<evidence type="ECO:0000313" key="2">
    <source>
        <dbReference type="Proteomes" id="UP001631969"/>
    </source>
</evidence>
<keyword evidence="1" id="KW-0238">DNA-binding</keyword>
<reference evidence="1" key="1">
    <citation type="submission" date="2024-12" db="EMBL/GenBank/DDBJ databases">
        <authorList>
            <person name="Wu N."/>
        </authorList>
    </citation>
    <scope>NUCLEOTIDE SEQUENCE</scope>
    <source>
        <strain evidence="1">P15</strain>
    </source>
</reference>
<organism evidence="1 2">
    <name type="scientific">Paenibacillus mesotrionivorans</name>
    <dbReference type="NCBI Taxonomy" id="3160968"/>
    <lineage>
        <taxon>Bacteria</taxon>
        <taxon>Bacillati</taxon>
        <taxon>Bacillota</taxon>
        <taxon>Bacilli</taxon>
        <taxon>Bacillales</taxon>
        <taxon>Paenibacillaceae</taxon>
        <taxon>Paenibacillus</taxon>
    </lineage>
</organism>
<evidence type="ECO:0000313" key="1">
    <source>
        <dbReference type="EMBL" id="MFM9331632.1"/>
    </source>
</evidence>
<dbReference type="Proteomes" id="UP001631969">
    <property type="component" value="Unassembled WGS sequence"/>
</dbReference>
<accession>A0ACC7PB99</accession>
<proteinExistence type="predicted"/>
<name>A0ACC7PB99_9BACL</name>
<comment type="caution">
    <text evidence="1">The sequence shown here is derived from an EMBL/GenBank/DDBJ whole genome shotgun (WGS) entry which is preliminary data.</text>
</comment>
<protein>
    <submittedName>
        <fullName evidence="1">LacI family DNA-binding transcriptional regulator</fullName>
    </submittedName>
</protein>
<keyword evidence="2" id="KW-1185">Reference proteome</keyword>